<gene>
    <name evidence="2" type="ORF">FHX73_112208</name>
</gene>
<evidence type="ECO:0000256" key="1">
    <source>
        <dbReference type="SAM" id="MobiDB-lite"/>
    </source>
</evidence>
<protein>
    <submittedName>
        <fullName evidence="2">FxsC-like protein</fullName>
    </submittedName>
</protein>
<organism evidence="2 3">
    <name type="scientific">Kitasatospora viridis</name>
    <dbReference type="NCBI Taxonomy" id="281105"/>
    <lineage>
        <taxon>Bacteria</taxon>
        <taxon>Bacillati</taxon>
        <taxon>Actinomycetota</taxon>
        <taxon>Actinomycetes</taxon>
        <taxon>Kitasatosporales</taxon>
        <taxon>Streptomycetaceae</taxon>
        <taxon>Kitasatospora</taxon>
    </lineage>
</organism>
<dbReference type="InterPro" id="IPR026367">
    <property type="entry name" value="FxsC_C"/>
</dbReference>
<dbReference type="NCBIfam" id="NF040588">
    <property type="entry name" value="FxsC_Nterm"/>
    <property type="match status" value="1"/>
</dbReference>
<name>A0A561UGB7_9ACTN</name>
<dbReference type="AlphaFoldDB" id="A0A561UGB7"/>
<proteinExistence type="predicted"/>
<dbReference type="RefSeq" id="WP_145904843.1">
    <property type="nucleotide sequence ID" value="NZ_BAAAMZ010000024.1"/>
</dbReference>
<keyword evidence="3" id="KW-1185">Reference proteome</keyword>
<dbReference type="Gene3D" id="3.40.50.10140">
    <property type="entry name" value="Toll/interleukin-1 receptor homology (TIR) domain"/>
    <property type="match status" value="1"/>
</dbReference>
<dbReference type="Proteomes" id="UP000317940">
    <property type="component" value="Unassembled WGS sequence"/>
</dbReference>
<reference evidence="2 3" key="1">
    <citation type="submission" date="2019-06" db="EMBL/GenBank/DDBJ databases">
        <title>Sequencing the genomes of 1000 actinobacteria strains.</title>
        <authorList>
            <person name="Klenk H.-P."/>
        </authorList>
    </citation>
    <scope>NUCLEOTIDE SEQUENCE [LARGE SCALE GENOMIC DNA]</scope>
    <source>
        <strain evidence="2 3">DSM 44826</strain>
    </source>
</reference>
<dbReference type="InterPro" id="IPR047603">
    <property type="entry name" value="FxsC_N"/>
</dbReference>
<dbReference type="InterPro" id="IPR035897">
    <property type="entry name" value="Toll_tir_struct_dom_sf"/>
</dbReference>
<dbReference type="NCBIfam" id="TIGR04276">
    <property type="entry name" value="FxsC_Cterm"/>
    <property type="match status" value="1"/>
</dbReference>
<feature type="compositionally biased region" description="Basic and acidic residues" evidence="1">
    <location>
        <begin position="430"/>
        <end position="443"/>
    </location>
</feature>
<evidence type="ECO:0000313" key="2">
    <source>
        <dbReference type="EMBL" id="TWF98400.1"/>
    </source>
</evidence>
<accession>A0A561UGB7</accession>
<dbReference type="EMBL" id="VIWT01000001">
    <property type="protein sequence ID" value="TWF98400.1"/>
    <property type="molecule type" value="Genomic_DNA"/>
</dbReference>
<dbReference type="OrthoDB" id="9150238at2"/>
<sequence>MNDAEGGRTASAKPHFFLSYAHMPTVGSRNPNLRVSQFYEDLCEAVLQLTPLPTADPVGFMDETMHQGENWALKISEALATCRVFVPLYHPRLFRSTPCGQEWYTFARRAANAPGGPAHNTAIVPVLWVGMREGALPSVAAEVQYNHSSMPRAYTEDGLYALMAQRHNQGLYEKVVYKLARRIVDVALETVVPVVEPVDFTTNPSAFPSRSPADELTIAVLSFKDTEVPGHRDPGWYGALRTDWQPYVRGGDTTLAEKAAQLARQCDLNPTVHEFDARAELLMELEQPQGPGVVLLDRWVLQDPHRAALVAEFARRNPAWVTVVEPWNRDDPQCAAEADALAALSDRVLRRRGAAARPTFRAGAGDRTDAEGVPTATDFGLAFQHAAIRAQKAFKERALPRPPAAGEPRPRLTGAFNELPPRGRRPFANDQDRESDRGGEHDA</sequence>
<feature type="region of interest" description="Disordered" evidence="1">
    <location>
        <begin position="396"/>
        <end position="443"/>
    </location>
</feature>
<evidence type="ECO:0000313" key="3">
    <source>
        <dbReference type="Proteomes" id="UP000317940"/>
    </source>
</evidence>
<comment type="caution">
    <text evidence="2">The sequence shown here is derived from an EMBL/GenBank/DDBJ whole genome shotgun (WGS) entry which is preliminary data.</text>
</comment>